<keyword evidence="5" id="KW-0012">Acyltransferase</keyword>
<comment type="subunit">
    <text evidence="2">Monomer.</text>
</comment>
<dbReference type="InterPro" id="IPR023213">
    <property type="entry name" value="CAT-like_dom_sf"/>
</dbReference>
<gene>
    <name evidence="6" type="ORF">ACH5RR_001214</name>
</gene>
<comment type="caution">
    <text evidence="6">The sequence shown here is derived from an EMBL/GenBank/DDBJ whole genome shotgun (WGS) entry which is preliminary data.</text>
</comment>
<name>A0ABD3B2X2_9GENT</name>
<proteinExistence type="inferred from homology"/>
<organism evidence="6 7">
    <name type="scientific">Cinchona calisaya</name>
    <dbReference type="NCBI Taxonomy" id="153742"/>
    <lineage>
        <taxon>Eukaryota</taxon>
        <taxon>Viridiplantae</taxon>
        <taxon>Streptophyta</taxon>
        <taxon>Embryophyta</taxon>
        <taxon>Tracheophyta</taxon>
        <taxon>Spermatophyta</taxon>
        <taxon>Magnoliopsida</taxon>
        <taxon>eudicotyledons</taxon>
        <taxon>Gunneridae</taxon>
        <taxon>Pentapetalae</taxon>
        <taxon>asterids</taxon>
        <taxon>lamiids</taxon>
        <taxon>Gentianales</taxon>
        <taxon>Rubiaceae</taxon>
        <taxon>Cinchonoideae</taxon>
        <taxon>Cinchoneae</taxon>
        <taxon>Cinchona</taxon>
    </lineage>
</organism>
<dbReference type="Proteomes" id="UP001630127">
    <property type="component" value="Unassembled WGS sequence"/>
</dbReference>
<sequence length="257" mass="28055">MIKPSSPPPDHLRNLKLSSLNQIAPPIYIPLIFLYKADQLDTCKDHAQISQLLKRSLSNVLVQFYPLAGKIYSDQFSIDCSDAGASYVEARVHSDLSDVIENPIMEELKQCLPLEPNGRGSAAVAEAKTILLVVQKNLFDCGGIAIAVQMSHKIADGTSLVTFMNAWAASNRGAADTVSSDFDLERSQVKDPTRVEAVSAFLWRHFIEGSKGKMVAAAHAVNMRPRMNPALGDNAFGNMWTYTVANPMADGEKGHII</sequence>
<evidence type="ECO:0000256" key="4">
    <source>
        <dbReference type="ARBA" id="ARBA00022679"/>
    </source>
</evidence>
<keyword evidence="4" id="KW-0808">Transferase</keyword>
<dbReference type="PANTHER" id="PTHR31623">
    <property type="entry name" value="F21J9.9"/>
    <property type="match status" value="1"/>
</dbReference>
<evidence type="ECO:0000313" key="7">
    <source>
        <dbReference type="Proteomes" id="UP001630127"/>
    </source>
</evidence>
<evidence type="ECO:0000256" key="2">
    <source>
        <dbReference type="ARBA" id="ARBA00011245"/>
    </source>
</evidence>
<dbReference type="PANTHER" id="PTHR31623:SF110">
    <property type="entry name" value="VINORINE SYNTHASE-LIKE"/>
    <property type="match status" value="1"/>
</dbReference>
<keyword evidence="7" id="KW-1185">Reference proteome</keyword>
<evidence type="ECO:0008006" key="8">
    <source>
        <dbReference type="Google" id="ProtNLM"/>
    </source>
</evidence>
<comment type="similarity">
    <text evidence="1">Belongs to the plant acyltransferase family.</text>
</comment>
<dbReference type="Pfam" id="PF02458">
    <property type="entry name" value="Transferase"/>
    <property type="match status" value="2"/>
</dbReference>
<keyword evidence="3" id="KW-0017">Alkaloid metabolism</keyword>
<dbReference type="AlphaFoldDB" id="A0ABD3B2X2"/>
<dbReference type="GO" id="GO:0016746">
    <property type="term" value="F:acyltransferase activity"/>
    <property type="evidence" value="ECO:0007669"/>
    <property type="project" value="UniProtKB-KW"/>
</dbReference>
<protein>
    <recommendedName>
        <fullName evidence="8">Salutaridinol 7-O-acetyltransferase</fullName>
    </recommendedName>
</protein>
<dbReference type="Gene3D" id="3.30.559.10">
    <property type="entry name" value="Chloramphenicol acetyltransferase-like domain"/>
    <property type="match status" value="1"/>
</dbReference>
<dbReference type="EMBL" id="JBJUIK010000001">
    <property type="protein sequence ID" value="KAL3537848.1"/>
    <property type="molecule type" value="Genomic_DNA"/>
</dbReference>
<evidence type="ECO:0000256" key="1">
    <source>
        <dbReference type="ARBA" id="ARBA00009861"/>
    </source>
</evidence>
<evidence type="ECO:0000313" key="6">
    <source>
        <dbReference type="EMBL" id="KAL3537848.1"/>
    </source>
</evidence>
<evidence type="ECO:0000256" key="3">
    <source>
        <dbReference type="ARBA" id="ARBA00022589"/>
    </source>
</evidence>
<accession>A0ABD3B2X2</accession>
<dbReference type="GO" id="GO:0009820">
    <property type="term" value="P:alkaloid metabolic process"/>
    <property type="evidence" value="ECO:0007669"/>
    <property type="project" value="UniProtKB-KW"/>
</dbReference>
<reference evidence="6 7" key="1">
    <citation type="submission" date="2024-11" db="EMBL/GenBank/DDBJ databases">
        <title>A near-complete genome assembly of Cinchona calisaya.</title>
        <authorList>
            <person name="Lian D.C."/>
            <person name="Zhao X.W."/>
            <person name="Wei L."/>
        </authorList>
    </citation>
    <scope>NUCLEOTIDE SEQUENCE [LARGE SCALE GENOMIC DNA]</scope>
    <source>
        <tissue evidence="6">Nenye</tissue>
    </source>
</reference>
<evidence type="ECO:0000256" key="5">
    <source>
        <dbReference type="ARBA" id="ARBA00023315"/>
    </source>
</evidence>